<comment type="caution">
    <text evidence="3">The sequence shown here is derived from an EMBL/GenBank/DDBJ whole genome shotgun (WGS) entry which is preliminary data.</text>
</comment>
<dbReference type="EMBL" id="JBHTEE010000001">
    <property type="protein sequence ID" value="MFC7599945.1"/>
    <property type="molecule type" value="Genomic_DNA"/>
</dbReference>
<accession>A0ABW2SUS2</accession>
<sequence length="53" mass="5669">MIDDAGFPKDGTASPGVTRQYSGAVPHVLKSTPRADRGAHWRPSGARTPHAWT</sequence>
<evidence type="ECO:0000259" key="2">
    <source>
        <dbReference type="Pfam" id="PF13546"/>
    </source>
</evidence>
<reference evidence="4" key="1">
    <citation type="journal article" date="2019" name="Int. J. Syst. Evol. Microbiol.">
        <title>The Global Catalogue of Microorganisms (GCM) 10K type strain sequencing project: providing services to taxonomists for standard genome sequencing and annotation.</title>
        <authorList>
            <consortium name="The Broad Institute Genomics Platform"/>
            <consortium name="The Broad Institute Genome Sequencing Center for Infectious Disease"/>
            <person name="Wu L."/>
            <person name="Ma J."/>
        </authorList>
    </citation>
    <scope>NUCLEOTIDE SEQUENCE [LARGE SCALE GENOMIC DNA]</scope>
    <source>
        <strain evidence="4">JCM 10083</strain>
    </source>
</reference>
<feature type="region of interest" description="Disordered" evidence="1">
    <location>
        <begin position="1"/>
        <end position="53"/>
    </location>
</feature>
<evidence type="ECO:0000313" key="3">
    <source>
        <dbReference type="EMBL" id="MFC7599945.1"/>
    </source>
</evidence>
<gene>
    <name evidence="3" type="ORF">ACFQVD_07480</name>
</gene>
<proteinExistence type="predicted"/>
<dbReference type="RefSeq" id="WP_364152962.1">
    <property type="nucleotide sequence ID" value="NZ_JBHSIJ010000002.1"/>
</dbReference>
<dbReference type="InterPro" id="IPR038721">
    <property type="entry name" value="IS701-like_DDE_dom"/>
</dbReference>
<dbReference type="Proteomes" id="UP001596514">
    <property type="component" value="Unassembled WGS sequence"/>
</dbReference>
<dbReference type="Pfam" id="PF13546">
    <property type="entry name" value="DDE_5"/>
    <property type="match status" value="1"/>
</dbReference>
<evidence type="ECO:0000256" key="1">
    <source>
        <dbReference type="SAM" id="MobiDB-lite"/>
    </source>
</evidence>
<keyword evidence="4" id="KW-1185">Reference proteome</keyword>
<evidence type="ECO:0000313" key="4">
    <source>
        <dbReference type="Proteomes" id="UP001596514"/>
    </source>
</evidence>
<protein>
    <submittedName>
        <fullName evidence="3">Transposase</fullName>
    </submittedName>
</protein>
<organism evidence="3 4">
    <name type="scientific">Streptosporangium amethystogenes subsp. fukuiense</name>
    <dbReference type="NCBI Taxonomy" id="698418"/>
    <lineage>
        <taxon>Bacteria</taxon>
        <taxon>Bacillati</taxon>
        <taxon>Actinomycetota</taxon>
        <taxon>Actinomycetes</taxon>
        <taxon>Streptosporangiales</taxon>
        <taxon>Streptosporangiaceae</taxon>
        <taxon>Streptosporangium</taxon>
    </lineage>
</organism>
<name>A0ABW2SUS2_9ACTN</name>
<feature type="domain" description="Transposase IS701-like DDE" evidence="2">
    <location>
        <begin position="2"/>
        <end position="26"/>
    </location>
</feature>